<evidence type="ECO:0000256" key="5">
    <source>
        <dbReference type="ARBA" id="ARBA00023136"/>
    </source>
</evidence>
<evidence type="ECO:0000256" key="1">
    <source>
        <dbReference type="ARBA" id="ARBA00004651"/>
    </source>
</evidence>
<evidence type="ECO:0000259" key="8">
    <source>
        <dbReference type="PROSITE" id="PS50850"/>
    </source>
</evidence>
<keyword evidence="3 7" id="KW-0812">Transmembrane</keyword>
<dbReference type="InterPro" id="IPR011701">
    <property type="entry name" value="MFS"/>
</dbReference>
<feature type="domain" description="Major facilitator superfamily (MFS) profile" evidence="8">
    <location>
        <begin position="26"/>
        <end position="414"/>
    </location>
</feature>
<sequence length="447" mass="42865">MVGQRTDGGASPTAASTGAAGVPAAGLAAAGLALIAACYGLARFAYGLFVPAFSIEFGLGAAQAGAIASAGYTGYCAAVVTASIATARLGPRAVAAAAGAAATAGTALIAAAPGAGVLCAGVVLAGVSSGAASPPLAQAVARWVAAERSDRVQSVVNSGTGLGVMVSGPLALLFAEEWRLSWAAFAVASAAAAVWTAAVIPSHRFGGPVGRGGPRGDPRTVRAPVPRRFSVPRLAPGAVRLLAAAAAMGAASSAVWTFGRDVAVSQGASASASTVMWIVLGGAGLLGALTGDAGARIGLGRAWAIGMAGLAAATFGLALASGGVPAIYVAGGLFGAVYIALSGLLLLWGTYVYSDAPAFGVGAAFLLIAAGQAAASPVIGMLKEAFGPTAAFAAAAALAVAGAVLGPPRKAPSGGGLSGGTRRPGAASTRCPAGDKSRSRIRGHRRG</sequence>
<feature type="transmembrane region" description="Helical" evidence="7">
    <location>
        <begin position="302"/>
        <end position="320"/>
    </location>
</feature>
<dbReference type="InterPro" id="IPR020846">
    <property type="entry name" value="MFS_dom"/>
</dbReference>
<evidence type="ECO:0000256" key="3">
    <source>
        <dbReference type="ARBA" id="ARBA00022692"/>
    </source>
</evidence>
<dbReference type="AlphaFoldDB" id="A0A4P6QAI3"/>
<accession>A0A4P6QAI3</accession>
<keyword evidence="5 7" id="KW-0472">Membrane</keyword>
<feature type="transmembrane region" description="Helical" evidence="7">
    <location>
        <begin position="359"/>
        <end position="379"/>
    </location>
</feature>
<feature type="transmembrane region" description="Helical" evidence="7">
    <location>
        <begin position="237"/>
        <end position="258"/>
    </location>
</feature>
<evidence type="ECO:0000256" key="6">
    <source>
        <dbReference type="SAM" id="MobiDB-lite"/>
    </source>
</evidence>
<dbReference type="PANTHER" id="PTHR43124">
    <property type="entry name" value="PURINE EFFLUX PUMP PBUE"/>
    <property type="match status" value="1"/>
</dbReference>
<evidence type="ECO:0000313" key="9">
    <source>
        <dbReference type="EMBL" id="QBI56549.1"/>
    </source>
</evidence>
<dbReference type="EMBL" id="CP036455">
    <property type="protein sequence ID" value="QBI56549.1"/>
    <property type="molecule type" value="Genomic_DNA"/>
</dbReference>
<protein>
    <submittedName>
        <fullName evidence="9">Major Facilitator Superfamily protein</fullName>
    </submittedName>
</protein>
<dbReference type="OrthoDB" id="2957247at2"/>
<dbReference type="InterPro" id="IPR036259">
    <property type="entry name" value="MFS_trans_sf"/>
</dbReference>
<keyword evidence="4 7" id="KW-1133">Transmembrane helix</keyword>
<dbReference type="Proteomes" id="UP000292235">
    <property type="component" value="Chromosome"/>
</dbReference>
<feature type="transmembrane region" description="Helical" evidence="7">
    <location>
        <begin position="180"/>
        <end position="201"/>
    </location>
</feature>
<dbReference type="Gene3D" id="1.20.1250.20">
    <property type="entry name" value="MFS general substrate transporter like domains"/>
    <property type="match status" value="1"/>
</dbReference>
<feature type="transmembrane region" description="Helical" evidence="7">
    <location>
        <begin position="385"/>
        <end position="405"/>
    </location>
</feature>
<organism evidence="9 10">
    <name type="scientific">Streptomonospora litoralis</name>
    <dbReference type="NCBI Taxonomy" id="2498135"/>
    <lineage>
        <taxon>Bacteria</taxon>
        <taxon>Bacillati</taxon>
        <taxon>Actinomycetota</taxon>
        <taxon>Actinomycetes</taxon>
        <taxon>Streptosporangiales</taxon>
        <taxon>Nocardiopsidaceae</taxon>
        <taxon>Streptomonospora</taxon>
    </lineage>
</organism>
<dbReference type="GO" id="GO:0005886">
    <property type="term" value="C:plasma membrane"/>
    <property type="evidence" value="ECO:0007669"/>
    <property type="project" value="UniProtKB-SubCell"/>
</dbReference>
<dbReference type="Pfam" id="PF07690">
    <property type="entry name" value="MFS_1"/>
    <property type="match status" value="1"/>
</dbReference>
<evidence type="ECO:0000256" key="4">
    <source>
        <dbReference type="ARBA" id="ARBA00022989"/>
    </source>
</evidence>
<dbReference type="RefSeq" id="WP_131101485.1">
    <property type="nucleotide sequence ID" value="NZ_CP036455.1"/>
</dbReference>
<dbReference type="GO" id="GO:0022857">
    <property type="term" value="F:transmembrane transporter activity"/>
    <property type="evidence" value="ECO:0007669"/>
    <property type="project" value="InterPro"/>
</dbReference>
<feature type="region of interest" description="Disordered" evidence="6">
    <location>
        <begin position="407"/>
        <end position="447"/>
    </location>
</feature>
<dbReference type="KEGG" id="strr:EKD16_24020"/>
<dbReference type="InterPro" id="IPR050189">
    <property type="entry name" value="MFS_Efflux_Transporters"/>
</dbReference>
<proteinExistence type="predicted"/>
<gene>
    <name evidence="9" type="ORF">EKD16_24020</name>
</gene>
<feature type="transmembrane region" description="Helical" evidence="7">
    <location>
        <begin position="326"/>
        <end position="347"/>
    </location>
</feature>
<feature type="transmembrane region" description="Helical" evidence="7">
    <location>
        <begin position="270"/>
        <end position="290"/>
    </location>
</feature>
<evidence type="ECO:0000313" key="10">
    <source>
        <dbReference type="Proteomes" id="UP000292235"/>
    </source>
</evidence>
<dbReference type="PROSITE" id="PS50850">
    <property type="entry name" value="MFS"/>
    <property type="match status" value="1"/>
</dbReference>
<name>A0A4P6QAI3_9ACTN</name>
<comment type="subcellular location">
    <subcellularLocation>
        <location evidence="1">Cell membrane</location>
        <topology evidence="1">Multi-pass membrane protein</topology>
    </subcellularLocation>
</comment>
<keyword evidence="2" id="KW-1003">Cell membrane</keyword>
<dbReference type="PANTHER" id="PTHR43124:SF3">
    <property type="entry name" value="CHLORAMPHENICOL EFFLUX PUMP RV0191"/>
    <property type="match status" value="1"/>
</dbReference>
<evidence type="ECO:0000256" key="7">
    <source>
        <dbReference type="SAM" id="Phobius"/>
    </source>
</evidence>
<reference evidence="9 10" key="1">
    <citation type="submission" date="2019-02" db="EMBL/GenBank/DDBJ databases">
        <authorList>
            <person name="Khodamoradi S."/>
            <person name="Hahnke R.L."/>
            <person name="Kaempfer P."/>
            <person name="Schumann P."/>
            <person name="Rohde M."/>
            <person name="Steinert M."/>
            <person name="Luzhetskyy A."/>
            <person name="Wink J."/>
            <person name="Ruckert C."/>
        </authorList>
    </citation>
    <scope>NUCLEOTIDE SEQUENCE [LARGE SCALE GENOMIC DNA]</scope>
    <source>
        <strain evidence="9 10">M2</strain>
    </source>
</reference>
<feature type="transmembrane region" description="Helical" evidence="7">
    <location>
        <begin position="20"/>
        <end position="42"/>
    </location>
</feature>
<evidence type="ECO:0000256" key="2">
    <source>
        <dbReference type="ARBA" id="ARBA00022475"/>
    </source>
</evidence>
<keyword evidence="10" id="KW-1185">Reference proteome</keyword>
<dbReference type="SUPFAM" id="SSF103473">
    <property type="entry name" value="MFS general substrate transporter"/>
    <property type="match status" value="1"/>
</dbReference>